<evidence type="ECO:0000256" key="2">
    <source>
        <dbReference type="ARBA" id="ARBA00012438"/>
    </source>
</evidence>
<keyword evidence="5" id="KW-0418">Kinase</keyword>
<dbReference type="InterPro" id="IPR036890">
    <property type="entry name" value="HATPase_C_sf"/>
</dbReference>
<evidence type="ECO:0000256" key="1">
    <source>
        <dbReference type="ARBA" id="ARBA00000085"/>
    </source>
</evidence>
<dbReference type="GO" id="GO:0000155">
    <property type="term" value="F:phosphorelay sensor kinase activity"/>
    <property type="evidence" value="ECO:0007669"/>
    <property type="project" value="InterPro"/>
</dbReference>
<dbReference type="Proteomes" id="UP000408523">
    <property type="component" value="Unassembled WGS sequence"/>
</dbReference>
<dbReference type="AlphaFoldDB" id="A0A380ZMC4"/>
<comment type="catalytic activity">
    <reaction evidence="1">
        <text>ATP + protein L-histidine = ADP + protein N-phospho-L-histidine.</text>
        <dbReference type="EC" id="2.7.13.3"/>
    </reaction>
</comment>
<dbReference type="InterPro" id="IPR036097">
    <property type="entry name" value="HisK_dim/P_sf"/>
</dbReference>
<dbReference type="PRINTS" id="PR00344">
    <property type="entry name" value="BCTRLSENSOR"/>
</dbReference>
<evidence type="ECO:0000313" key="6">
    <source>
        <dbReference type="EMBL" id="TSE48863.1"/>
    </source>
</evidence>
<dbReference type="PANTHER" id="PTHR43547">
    <property type="entry name" value="TWO-COMPONENT HISTIDINE KINASE"/>
    <property type="match status" value="1"/>
</dbReference>
<dbReference type="EC" id="2.7.13.3" evidence="2"/>
<dbReference type="SUPFAM" id="SSF55874">
    <property type="entry name" value="ATPase domain of HSP90 chaperone/DNA topoisomerase II/histidine kinase"/>
    <property type="match status" value="1"/>
</dbReference>
<evidence type="ECO:0000256" key="3">
    <source>
        <dbReference type="ARBA" id="ARBA00022553"/>
    </source>
</evidence>
<evidence type="ECO:0000256" key="5">
    <source>
        <dbReference type="ARBA" id="ARBA00022777"/>
    </source>
</evidence>
<proteinExistence type="predicted"/>
<dbReference type="PANTHER" id="PTHR43547:SF2">
    <property type="entry name" value="HYBRID SIGNAL TRANSDUCTION HISTIDINE KINASE C"/>
    <property type="match status" value="1"/>
</dbReference>
<accession>A0A380ZMC4</accession>
<name>A0A380ZMC4_PHOVU</name>
<dbReference type="InterPro" id="IPR005467">
    <property type="entry name" value="His_kinase_dom"/>
</dbReference>
<sequence>MYIAYPRIARTFALTKKEKMEKRIKTVWILTIITAILIIGGQGYWLHHQYCYSTKTFMQELHKQILQLEKEEMNTRYDKRTNNHKYTLSYKIEMPDSVNQNGKTTCIISFYRQQSEIDNLDSLIKQNALLNEDSVIVRDSFRVENISNEILFDAATRYGAEMTHPFQAGKFDSLLQANQIKLTNIRLIQTDSILWHGSYTSSTRLFKPEMYIAYPYNPLLKQALTASIQIPFPSLLQQMAWQLLGSLILVLLLVFCLIYQIKTILKQRKIDEMRKSFVNTMIHELKRPVQTLKMCIAFLNNKSMRTDERAMDEVVKDSMFELDNLSAYLAKVRDMTRADYEHTPLHIRTFDLRETVDKLIRLVNVPTNKKVTIHPHYEMKSTLVTADPVHIANIISNLIENAIKYSGKEVRIDLSCIQKEHTLTIQITDNGIGIPPAEQSKVFDKFYRGNHIPDRNIPGIGLGLSYVKLLTEAHHGHVSLTSQLSKGTTFSIVLPQ</sequence>
<dbReference type="PROSITE" id="PS50109">
    <property type="entry name" value="HIS_KIN"/>
    <property type="match status" value="1"/>
</dbReference>
<dbReference type="Gene3D" id="1.10.287.130">
    <property type="match status" value="1"/>
</dbReference>
<protein>
    <recommendedName>
        <fullName evidence="2">histidine kinase</fullName>
        <ecNumber evidence="2">2.7.13.3</ecNumber>
    </recommendedName>
</protein>
<evidence type="ECO:0000313" key="7">
    <source>
        <dbReference type="Proteomes" id="UP000408523"/>
    </source>
</evidence>
<dbReference type="EMBL" id="RWHZ01000021">
    <property type="protein sequence ID" value="TSE48863.1"/>
    <property type="molecule type" value="Genomic_DNA"/>
</dbReference>
<dbReference type="CDD" id="cd00075">
    <property type="entry name" value="HATPase"/>
    <property type="match status" value="1"/>
</dbReference>
<reference evidence="6 7" key="1">
    <citation type="journal article" date="2019" name="Nat. Commun.">
        <title>Gram positive-like bacteriocins with broad spectrum anti-Bacteroidales activity encoded on mobile elements of the human gut microbiota.</title>
        <authorList>
            <person name="Bechon N."/>
            <person name="Coyne M.J.Jr."/>
            <person name="Laclare-Mceneany V."/>
            <person name="Chatzidaki-Livanis M."/>
            <person name="Ghigo J.-M."/>
            <person name="Comstock L.E."/>
        </authorList>
    </citation>
    <scope>NUCLEOTIDE SEQUENCE [LARGE SCALE GENOMIC DNA]</scope>
    <source>
        <strain evidence="6 7">CL01T12C17</strain>
    </source>
</reference>
<comment type="caution">
    <text evidence="6">The sequence shown here is derived from an EMBL/GenBank/DDBJ whole genome shotgun (WGS) entry which is preliminary data.</text>
</comment>
<keyword evidence="3" id="KW-0597">Phosphoprotein</keyword>
<dbReference type="Pfam" id="PF02518">
    <property type="entry name" value="HATPase_c"/>
    <property type="match status" value="1"/>
</dbReference>
<organism evidence="6 7">
    <name type="scientific">Phocaeicola vulgatus</name>
    <name type="common">Bacteroides vulgatus</name>
    <dbReference type="NCBI Taxonomy" id="821"/>
    <lineage>
        <taxon>Bacteria</taxon>
        <taxon>Pseudomonadati</taxon>
        <taxon>Bacteroidota</taxon>
        <taxon>Bacteroidia</taxon>
        <taxon>Bacteroidales</taxon>
        <taxon>Bacteroidaceae</taxon>
        <taxon>Phocaeicola</taxon>
    </lineage>
</organism>
<dbReference type="SMART" id="SM00387">
    <property type="entry name" value="HATPase_c"/>
    <property type="match status" value="1"/>
</dbReference>
<evidence type="ECO:0000256" key="4">
    <source>
        <dbReference type="ARBA" id="ARBA00022679"/>
    </source>
</evidence>
<gene>
    <name evidence="6" type="primary">phoR_2</name>
    <name evidence="6" type="ORF">EH214_01904</name>
</gene>
<dbReference type="Gene3D" id="3.30.565.10">
    <property type="entry name" value="Histidine kinase-like ATPase, C-terminal domain"/>
    <property type="match status" value="1"/>
</dbReference>
<dbReference type="FunFam" id="3.30.565.10:FF:000006">
    <property type="entry name" value="Sensor histidine kinase WalK"/>
    <property type="match status" value="1"/>
</dbReference>
<dbReference type="InterPro" id="IPR004358">
    <property type="entry name" value="Sig_transdc_His_kin-like_C"/>
</dbReference>
<keyword evidence="4 6" id="KW-0808">Transferase</keyword>
<dbReference type="InterPro" id="IPR003594">
    <property type="entry name" value="HATPase_dom"/>
</dbReference>
<dbReference type="SUPFAM" id="SSF47384">
    <property type="entry name" value="Homodimeric domain of signal transducing histidine kinase"/>
    <property type="match status" value="1"/>
</dbReference>